<organism evidence="1 2">
    <name type="scientific">Maribacter confluentis</name>
    <dbReference type="NCBI Taxonomy" id="1656093"/>
    <lineage>
        <taxon>Bacteria</taxon>
        <taxon>Pseudomonadati</taxon>
        <taxon>Bacteroidota</taxon>
        <taxon>Flavobacteriia</taxon>
        <taxon>Flavobacteriales</taxon>
        <taxon>Flavobacteriaceae</taxon>
        <taxon>Maribacter</taxon>
    </lineage>
</organism>
<evidence type="ECO:0000313" key="2">
    <source>
        <dbReference type="Proteomes" id="UP001168579"/>
    </source>
</evidence>
<reference evidence="1" key="1">
    <citation type="journal article" date="2014" name="Int. J. Syst. Evol. Microbiol.">
        <title>Complete genome of a new Firmicutes species belonging to the dominant human colonic microbiota ('Ruminococcus bicirculans') reveals two chromosomes and a selective capacity to utilize plant glucans.</title>
        <authorList>
            <consortium name="NISC Comparative Sequencing Program"/>
            <person name="Wegmann U."/>
            <person name="Louis P."/>
            <person name="Goesmann A."/>
            <person name="Henrissat B."/>
            <person name="Duncan S.H."/>
            <person name="Flint H.J."/>
        </authorList>
    </citation>
    <scope>NUCLEOTIDE SEQUENCE</scope>
    <source>
        <strain evidence="1">CECT 8869</strain>
    </source>
</reference>
<gene>
    <name evidence="1" type="ORF">Q2T41_01840</name>
</gene>
<reference evidence="1" key="2">
    <citation type="submission" date="2023-06" db="EMBL/GenBank/DDBJ databases">
        <authorList>
            <person name="Lucena T."/>
            <person name="Sun Q."/>
        </authorList>
    </citation>
    <scope>NUCLEOTIDE SEQUENCE</scope>
    <source>
        <strain evidence="1">CECT 8869</strain>
    </source>
</reference>
<evidence type="ECO:0000313" key="1">
    <source>
        <dbReference type="EMBL" id="MDO1511405.1"/>
    </source>
</evidence>
<accession>A0ABT8RK81</accession>
<comment type="caution">
    <text evidence="1">The sequence shown here is derived from an EMBL/GenBank/DDBJ whole genome shotgun (WGS) entry which is preliminary data.</text>
</comment>
<dbReference type="EMBL" id="JAUKUC010000001">
    <property type="protein sequence ID" value="MDO1511405.1"/>
    <property type="molecule type" value="Genomic_DNA"/>
</dbReference>
<sequence>MKTAVNIYYKLWRKYIHELYQKDWKVVEKYCAYDASIDFDFIILRKNRITIKFGWELWNNGEIKTNSKGFEILNSIHDNQFEFGKPKVLNFKTMLITRPVTIFTRLSVNKRKLMDNFFYFTENKI</sequence>
<proteinExistence type="predicted"/>
<dbReference type="RefSeq" id="WP_304434645.1">
    <property type="nucleotide sequence ID" value="NZ_JAUKUC010000001.1"/>
</dbReference>
<protein>
    <submittedName>
        <fullName evidence="1">Uncharacterized protein</fullName>
    </submittedName>
</protein>
<keyword evidence="2" id="KW-1185">Reference proteome</keyword>
<name>A0ABT8RK81_9FLAO</name>
<dbReference type="Proteomes" id="UP001168579">
    <property type="component" value="Unassembled WGS sequence"/>
</dbReference>